<dbReference type="PANTHER" id="PTHR43711">
    <property type="entry name" value="TWO-COMPONENT HISTIDINE KINASE"/>
    <property type="match status" value="1"/>
</dbReference>
<dbReference type="InterPro" id="IPR036097">
    <property type="entry name" value="HisK_dim/P_sf"/>
</dbReference>
<dbReference type="InterPro" id="IPR050736">
    <property type="entry name" value="Sensor_HK_Regulatory"/>
</dbReference>
<dbReference type="AlphaFoldDB" id="A0AA41KE77"/>
<dbReference type="RefSeq" id="WP_162412112.1">
    <property type="nucleotide sequence ID" value="NZ_JAHQXE010000001.1"/>
</dbReference>
<dbReference type="Pfam" id="PF00512">
    <property type="entry name" value="HisKA"/>
    <property type="match status" value="1"/>
</dbReference>
<evidence type="ECO:0000256" key="4">
    <source>
        <dbReference type="ARBA" id="ARBA00022679"/>
    </source>
</evidence>
<comment type="catalytic activity">
    <reaction evidence="1">
        <text>ATP + protein L-histidine = ADP + protein N-phospho-L-histidine.</text>
        <dbReference type="EC" id="2.7.13.3"/>
    </reaction>
</comment>
<keyword evidence="3" id="KW-0597">Phosphoprotein</keyword>
<dbReference type="InterPro" id="IPR003661">
    <property type="entry name" value="HisK_dim/P_dom"/>
</dbReference>
<dbReference type="Proteomes" id="UP001166304">
    <property type="component" value="Unassembled WGS sequence"/>
</dbReference>
<dbReference type="InterPro" id="IPR000014">
    <property type="entry name" value="PAS"/>
</dbReference>
<comment type="caution">
    <text evidence="7">Lacks conserved residue(s) required for the propagation of feature annotation.</text>
</comment>
<dbReference type="Gene3D" id="3.30.565.10">
    <property type="entry name" value="Histidine kinase-like ATPase, C-terminal domain"/>
    <property type="match status" value="1"/>
</dbReference>
<dbReference type="CDD" id="cd00156">
    <property type="entry name" value="REC"/>
    <property type="match status" value="1"/>
</dbReference>
<evidence type="ECO:0000256" key="1">
    <source>
        <dbReference type="ARBA" id="ARBA00000085"/>
    </source>
</evidence>
<feature type="domain" description="Response regulatory" evidence="9">
    <location>
        <begin position="21"/>
        <end position="137"/>
    </location>
</feature>
<keyword evidence="11" id="KW-1185">Reference proteome</keyword>
<evidence type="ECO:0000256" key="5">
    <source>
        <dbReference type="ARBA" id="ARBA00022777"/>
    </source>
</evidence>
<dbReference type="SMART" id="SM00448">
    <property type="entry name" value="REC"/>
    <property type="match status" value="1"/>
</dbReference>
<dbReference type="Pfam" id="PF00072">
    <property type="entry name" value="Response_reg"/>
    <property type="match status" value="1"/>
</dbReference>
<dbReference type="InterPro" id="IPR004358">
    <property type="entry name" value="Sig_transdc_His_kin-like_C"/>
</dbReference>
<dbReference type="GO" id="GO:0000155">
    <property type="term" value="F:phosphorelay sensor kinase activity"/>
    <property type="evidence" value="ECO:0007669"/>
    <property type="project" value="InterPro"/>
</dbReference>
<dbReference type="PANTHER" id="PTHR43711:SF1">
    <property type="entry name" value="HISTIDINE KINASE 1"/>
    <property type="match status" value="1"/>
</dbReference>
<gene>
    <name evidence="10" type="ORF">KTS37_02245</name>
</gene>
<accession>A0AA41KE77</accession>
<dbReference type="CDD" id="cd00082">
    <property type="entry name" value="HisKA"/>
    <property type="match status" value="1"/>
</dbReference>
<feature type="domain" description="Histidine kinase" evidence="8">
    <location>
        <begin position="441"/>
        <end position="634"/>
    </location>
</feature>
<evidence type="ECO:0000259" key="8">
    <source>
        <dbReference type="PROSITE" id="PS50109"/>
    </source>
</evidence>
<dbReference type="InterPro" id="IPR011006">
    <property type="entry name" value="CheY-like_superfamily"/>
</dbReference>
<dbReference type="Gene3D" id="1.10.287.130">
    <property type="match status" value="1"/>
</dbReference>
<dbReference type="PROSITE" id="PS50109">
    <property type="entry name" value="HIS_KIN"/>
    <property type="match status" value="1"/>
</dbReference>
<dbReference type="SUPFAM" id="SSF52172">
    <property type="entry name" value="CheY-like"/>
    <property type="match status" value="1"/>
</dbReference>
<organism evidence="10 11">
    <name type="scientific">Haloarcula salina</name>
    <dbReference type="NCBI Taxonomy" id="1429914"/>
    <lineage>
        <taxon>Archaea</taxon>
        <taxon>Methanobacteriati</taxon>
        <taxon>Methanobacteriota</taxon>
        <taxon>Stenosarchaea group</taxon>
        <taxon>Halobacteria</taxon>
        <taxon>Halobacteriales</taxon>
        <taxon>Haloarculaceae</taxon>
        <taxon>Haloarcula</taxon>
    </lineage>
</organism>
<evidence type="ECO:0000256" key="7">
    <source>
        <dbReference type="PROSITE-ProRule" id="PRU00169"/>
    </source>
</evidence>
<dbReference type="CDD" id="cd00075">
    <property type="entry name" value="HATPase"/>
    <property type="match status" value="1"/>
</dbReference>
<protein>
    <recommendedName>
        <fullName evidence="2">histidine kinase</fullName>
        <ecNumber evidence="2">2.7.13.3</ecNumber>
    </recommendedName>
</protein>
<evidence type="ECO:0000256" key="6">
    <source>
        <dbReference type="ARBA" id="ARBA00023012"/>
    </source>
</evidence>
<proteinExistence type="predicted"/>
<keyword evidence="4" id="KW-0808">Transferase</keyword>
<dbReference type="Gene3D" id="3.30.450.40">
    <property type="match status" value="1"/>
</dbReference>
<dbReference type="SMART" id="SM00065">
    <property type="entry name" value="GAF"/>
    <property type="match status" value="1"/>
</dbReference>
<dbReference type="Pfam" id="PF08448">
    <property type="entry name" value="PAS_4"/>
    <property type="match status" value="1"/>
</dbReference>
<keyword evidence="6" id="KW-0902">Two-component regulatory system</keyword>
<evidence type="ECO:0000256" key="2">
    <source>
        <dbReference type="ARBA" id="ARBA00012438"/>
    </source>
</evidence>
<sequence length="639" mass="70523">MDSPVTTGTQREGGQRLGPLHVVYVDSDDGDASEVRTTLSAADDEFDVRVCETADDALSALEDGAVDCVVSEYQLPDRDGVALLRAIRDSRPTLPFLLFTDDGDERVASDAISAGVTDYLTKTPLAEQTAVLRQRIAAAVSERHAETRILDRMTDAFFALNEDWEFTYLNDRGRQVIADAAEIATEDDDLLGRDIWEAIPSAVGTEFHEQYHRAMREQEAVSFEAYYDPLGTWFEVNAYPSASGLSVYFRDVTERREHERELGQREETLRETYRVVSRKDLDLEAKVERLLDIGREALGTDIAALSRIEGDTYVFEIVRDPTGETEAGDTVPLAATNCERAVVEEETLVLADIASDAPDLTERAGFTEMGITCYLGTPVVVDGEVYGTFCFYDTEPREPFTDWEVTLVELMGNWVSYERERERHREELTRERNRLEDFANVVSHDLRNPLNVAFGRLELIAAEYDGDTEHVAAARRALERMDELIEDVLALARGGDRVVDASAVALDDVVTAAWDTVESGDATLALVDEDARLTGDATRLQQLLENLFRNALEHGGESVTVRVGALPNGRGFFVEDDGPGLSEDDREQVFERGYTTSDDGTGFGLAIVKQIAEAHGGDVAVTESEAGGARFEVTGIPAG</sequence>
<dbReference type="InterPro" id="IPR003018">
    <property type="entry name" value="GAF"/>
</dbReference>
<dbReference type="InterPro" id="IPR003594">
    <property type="entry name" value="HATPase_dom"/>
</dbReference>
<dbReference type="Pfam" id="PF02518">
    <property type="entry name" value="HATPase_c"/>
    <property type="match status" value="1"/>
</dbReference>
<evidence type="ECO:0000313" key="11">
    <source>
        <dbReference type="Proteomes" id="UP001166304"/>
    </source>
</evidence>
<dbReference type="SUPFAM" id="SSF55781">
    <property type="entry name" value="GAF domain-like"/>
    <property type="match status" value="1"/>
</dbReference>
<dbReference type="EC" id="2.7.13.3" evidence="2"/>
<dbReference type="SUPFAM" id="SSF55874">
    <property type="entry name" value="ATPase domain of HSP90 chaperone/DNA topoisomerase II/histidine kinase"/>
    <property type="match status" value="1"/>
</dbReference>
<dbReference type="InterPro" id="IPR005467">
    <property type="entry name" value="His_kinase_dom"/>
</dbReference>
<dbReference type="Gene3D" id="3.40.50.2300">
    <property type="match status" value="1"/>
</dbReference>
<dbReference type="EMBL" id="JAHQXE010000001">
    <property type="protein sequence ID" value="MBV0900597.1"/>
    <property type="molecule type" value="Genomic_DNA"/>
</dbReference>
<dbReference type="PRINTS" id="PR00344">
    <property type="entry name" value="BCTRLSENSOR"/>
</dbReference>
<dbReference type="SUPFAM" id="SSF47384">
    <property type="entry name" value="Homodimeric domain of signal transducing histidine kinase"/>
    <property type="match status" value="1"/>
</dbReference>
<dbReference type="PROSITE" id="PS50110">
    <property type="entry name" value="RESPONSE_REGULATORY"/>
    <property type="match status" value="1"/>
</dbReference>
<dbReference type="CDD" id="cd00130">
    <property type="entry name" value="PAS"/>
    <property type="match status" value="1"/>
</dbReference>
<dbReference type="SMART" id="SM00388">
    <property type="entry name" value="HisKA"/>
    <property type="match status" value="1"/>
</dbReference>
<reference evidence="10" key="1">
    <citation type="submission" date="2021-06" db="EMBL/GenBank/DDBJ databases">
        <title>New haloarchaea isolates fom saline soil.</title>
        <authorList>
            <person name="Duran-Viseras A."/>
            <person name="Sanchez-Porro C.S."/>
            <person name="Ventosa A."/>
        </authorList>
    </citation>
    <scope>NUCLEOTIDE SEQUENCE</scope>
    <source>
        <strain evidence="10">JCM 18369</strain>
    </source>
</reference>
<comment type="caution">
    <text evidence="10">The sequence shown here is derived from an EMBL/GenBank/DDBJ whole genome shotgun (WGS) entry which is preliminary data.</text>
</comment>
<evidence type="ECO:0000313" key="10">
    <source>
        <dbReference type="EMBL" id="MBV0900597.1"/>
    </source>
</evidence>
<dbReference type="InterPro" id="IPR029016">
    <property type="entry name" value="GAF-like_dom_sf"/>
</dbReference>
<dbReference type="Gene3D" id="3.30.450.20">
    <property type="entry name" value="PAS domain"/>
    <property type="match status" value="1"/>
</dbReference>
<keyword evidence="5" id="KW-0418">Kinase</keyword>
<evidence type="ECO:0000256" key="3">
    <source>
        <dbReference type="ARBA" id="ARBA00022553"/>
    </source>
</evidence>
<evidence type="ECO:0000259" key="9">
    <source>
        <dbReference type="PROSITE" id="PS50110"/>
    </source>
</evidence>
<dbReference type="SUPFAM" id="SSF55785">
    <property type="entry name" value="PYP-like sensor domain (PAS domain)"/>
    <property type="match status" value="1"/>
</dbReference>
<dbReference type="InterPro" id="IPR036890">
    <property type="entry name" value="HATPase_C_sf"/>
</dbReference>
<name>A0AA41KE77_9EURY</name>
<dbReference type="Pfam" id="PF01590">
    <property type="entry name" value="GAF"/>
    <property type="match status" value="1"/>
</dbReference>
<dbReference type="InterPro" id="IPR001789">
    <property type="entry name" value="Sig_transdc_resp-reg_receiver"/>
</dbReference>
<dbReference type="InterPro" id="IPR013656">
    <property type="entry name" value="PAS_4"/>
</dbReference>
<dbReference type="SMART" id="SM00387">
    <property type="entry name" value="HATPase_c"/>
    <property type="match status" value="1"/>
</dbReference>
<dbReference type="InterPro" id="IPR035965">
    <property type="entry name" value="PAS-like_dom_sf"/>
</dbReference>